<dbReference type="Proteomes" id="UP000553059">
    <property type="component" value="Unassembled WGS sequence"/>
</dbReference>
<name>A0A7C6Z215_9FIRM</name>
<accession>A0A7C6Z215</accession>
<reference evidence="1 2" key="1">
    <citation type="journal article" date="2020" name="Biotechnol. Biofuels">
        <title>New insights from the biogas microbiome by comprehensive genome-resolved metagenomics of nearly 1600 species originating from multiple anaerobic digesters.</title>
        <authorList>
            <person name="Campanaro S."/>
            <person name="Treu L."/>
            <person name="Rodriguez-R L.M."/>
            <person name="Kovalovszki A."/>
            <person name="Ziels R.M."/>
            <person name="Maus I."/>
            <person name="Zhu X."/>
            <person name="Kougias P.G."/>
            <person name="Basile A."/>
            <person name="Luo G."/>
            <person name="Schluter A."/>
            <person name="Konstantinidis K.T."/>
            <person name="Angelidaki I."/>
        </authorList>
    </citation>
    <scope>NUCLEOTIDE SEQUENCE [LARGE SCALE GENOMIC DNA]</scope>
    <source>
        <strain evidence="1">AS05jafATM_4</strain>
    </source>
</reference>
<organism evidence="1 2">
    <name type="scientific">Desulfitobacterium dehalogenans</name>
    <dbReference type="NCBI Taxonomy" id="36854"/>
    <lineage>
        <taxon>Bacteria</taxon>
        <taxon>Bacillati</taxon>
        <taxon>Bacillota</taxon>
        <taxon>Clostridia</taxon>
        <taxon>Eubacteriales</taxon>
        <taxon>Desulfitobacteriaceae</taxon>
        <taxon>Desulfitobacterium</taxon>
    </lineage>
</organism>
<gene>
    <name evidence="1" type="ORF">GX523_00765</name>
</gene>
<evidence type="ECO:0000313" key="1">
    <source>
        <dbReference type="EMBL" id="HHY25281.1"/>
    </source>
</evidence>
<dbReference type="AlphaFoldDB" id="A0A7C6Z215"/>
<proteinExistence type="predicted"/>
<sequence>MNKKQYAEGLKAEIAKLQASFLEYSWAHWVPGYWEENRFVDDKGAIKFYKEVRPAYRGNYGSTGMYVGKKWLDGRQIYGDHFYAGDGTSHEWPVVKEGVIR</sequence>
<dbReference type="EMBL" id="DUTF01000017">
    <property type="protein sequence ID" value="HHY25281.1"/>
    <property type="molecule type" value="Genomic_DNA"/>
</dbReference>
<comment type="caution">
    <text evidence="1">The sequence shown here is derived from an EMBL/GenBank/DDBJ whole genome shotgun (WGS) entry which is preliminary data.</text>
</comment>
<evidence type="ECO:0000313" key="2">
    <source>
        <dbReference type="Proteomes" id="UP000553059"/>
    </source>
</evidence>
<protein>
    <submittedName>
        <fullName evidence="1">Uncharacterized protein</fullName>
    </submittedName>
</protein>